<dbReference type="CDD" id="cd00198">
    <property type="entry name" value="vWFA"/>
    <property type="match status" value="1"/>
</dbReference>
<dbReference type="NCBIfam" id="TIGR02226">
    <property type="entry name" value="two_anch"/>
    <property type="match status" value="1"/>
</dbReference>
<feature type="transmembrane region" description="Helical" evidence="1">
    <location>
        <begin position="56"/>
        <end position="74"/>
    </location>
</feature>
<sequence length="680" mass="73991">MSFLAPLYALGLLAVAAPIWFHLIRRRPKGQVPFSSLMFLTASPPPPAQKRRLDQLLLLLLRIAALVLLGFAFMRPFLRTESTADAGGAGQRVLILIDTSASLRRGDLWVKAVAQAEEALAQTRPADRIGVWAFDQTVRPVLGFDESEHLDAGQQSAVARERLSRLKPTWGGTELGPALIEAVGAILNPGSAGGRKAGKVVLVSDLPQGAKLTGLNAFEWPADVELELRTVTDGGGNVGLDLLPDSEKGELRVRVVNDAQSRQERFLLGWAGQPAPHEVYLPPGESRVRNVPKPLPSANVTALRITGDDHEFDNSLYIATPPREEMTVFFVGPDMADDPAGLRYFLDRAWNDTPHRTVRVQGLRPDETLAADAVRPSPLVVVHGDVSEESTRGLQQYLRDGGTVLSVLTQPGSVKTLAQLADGSLDVAEAKADRYAMLQQIAFDHPLFAPLAGPQFGDFTKVHFWKHRRLTESQLAGGRVLARFDDGDAAVWEKVVGKGRLVILASGWHPADSQLARSSKFVPLMTALLELRGGRPATNTNYRVGDRVPVSTGSTAVRKPDGSIVPLTPNATTFDGADQPGVYAFETGTGSRPFAVNLDPAESLTAPLPVETLEQFGCRITKRADVERREQFERQQRDVELERNQSIWRGLILAAVLVLIFETALAGWRGRLASREGVTT</sequence>
<feature type="domain" description="VWFA" evidence="3">
    <location>
        <begin position="93"/>
        <end position="205"/>
    </location>
</feature>
<keyword evidence="1" id="KW-0812">Transmembrane</keyword>
<dbReference type="RefSeq" id="WP_149114022.1">
    <property type="nucleotide sequence ID" value="NZ_CP042425.1"/>
</dbReference>
<dbReference type="EMBL" id="CP042425">
    <property type="protein sequence ID" value="QEL19654.1"/>
    <property type="molecule type" value="Genomic_DNA"/>
</dbReference>
<reference evidence="5" key="1">
    <citation type="submission" date="2019-08" db="EMBL/GenBank/DDBJ databases">
        <title>Limnoglobus roseus gen. nov., sp. nov., a novel freshwater planctomycete with a giant genome from the family Gemmataceae.</title>
        <authorList>
            <person name="Kulichevskaya I.S."/>
            <person name="Naumoff D.G."/>
            <person name="Miroshnikov K."/>
            <person name="Ivanova A."/>
            <person name="Philippov D.A."/>
            <person name="Hakobyan A."/>
            <person name="Rijpstra I.C."/>
            <person name="Sinninghe Damste J.S."/>
            <person name="Liesack W."/>
            <person name="Dedysh S.N."/>
        </authorList>
    </citation>
    <scope>NUCLEOTIDE SEQUENCE [LARGE SCALE GENOMIC DNA]</scope>
    <source>
        <strain evidence="5">PX52</strain>
    </source>
</reference>
<proteinExistence type="predicted"/>
<dbReference type="Gene3D" id="3.40.50.410">
    <property type="entry name" value="von Willebrand factor, type A domain"/>
    <property type="match status" value="1"/>
</dbReference>
<dbReference type="InterPro" id="IPR024163">
    <property type="entry name" value="Aerotolerance_reg_N"/>
</dbReference>
<dbReference type="InterPro" id="IPR011933">
    <property type="entry name" value="Double_TM_dom"/>
</dbReference>
<keyword evidence="5" id="KW-1185">Reference proteome</keyword>
<dbReference type="AlphaFoldDB" id="A0A5C1AR27"/>
<name>A0A5C1AR27_9BACT</name>
<keyword evidence="1" id="KW-0472">Membrane</keyword>
<evidence type="ECO:0000259" key="2">
    <source>
        <dbReference type="Pfam" id="PF07584"/>
    </source>
</evidence>
<protein>
    <submittedName>
        <fullName evidence="4">VWA domain-containing protein</fullName>
    </submittedName>
</protein>
<dbReference type="OrthoDB" id="228877at2"/>
<evidence type="ECO:0000259" key="3">
    <source>
        <dbReference type="Pfam" id="PF13519"/>
    </source>
</evidence>
<dbReference type="InterPro" id="IPR029062">
    <property type="entry name" value="Class_I_gatase-like"/>
</dbReference>
<feature type="domain" description="Aerotolerance regulator N-terminal" evidence="2">
    <location>
        <begin position="1"/>
        <end position="76"/>
    </location>
</feature>
<dbReference type="Gene3D" id="3.40.50.880">
    <property type="match status" value="1"/>
</dbReference>
<evidence type="ECO:0000313" key="5">
    <source>
        <dbReference type="Proteomes" id="UP000324974"/>
    </source>
</evidence>
<evidence type="ECO:0000313" key="4">
    <source>
        <dbReference type="EMBL" id="QEL19654.1"/>
    </source>
</evidence>
<dbReference type="KEGG" id="lrs:PX52LOC_06731"/>
<dbReference type="SUPFAM" id="SSF53300">
    <property type="entry name" value="vWA-like"/>
    <property type="match status" value="1"/>
</dbReference>
<dbReference type="InterPro" id="IPR036465">
    <property type="entry name" value="vWFA_dom_sf"/>
</dbReference>
<gene>
    <name evidence="4" type="ORF">PX52LOC_06731</name>
</gene>
<dbReference type="InterPro" id="IPR002035">
    <property type="entry name" value="VWF_A"/>
</dbReference>
<feature type="transmembrane region" description="Helical" evidence="1">
    <location>
        <begin position="647"/>
        <end position="668"/>
    </location>
</feature>
<organism evidence="4 5">
    <name type="scientific">Limnoglobus roseus</name>
    <dbReference type="NCBI Taxonomy" id="2598579"/>
    <lineage>
        <taxon>Bacteria</taxon>
        <taxon>Pseudomonadati</taxon>
        <taxon>Planctomycetota</taxon>
        <taxon>Planctomycetia</taxon>
        <taxon>Gemmatales</taxon>
        <taxon>Gemmataceae</taxon>
        <taxon>Limnoglobus</taxon>
    </lineage>
</organism>
<dbReference type="Proteomes" id="UP000324974">
    <property type="component" value="Chromosome"/>
</dbReference>
<accession>A0A5C1AR27</accession>
<dbReference type="PANTHER" id="PTHR37464:SF1">
    <property type="entry name" value="BLL2463 PROTEIN"/>
    <property type="match status" value="1"/>
</dbReference>
<dbReference type="PANTHER" id="PTHR37464">
    <property type="entry name" value="BLL2463 PROTEIN"/>
    <property type="match status" value="1"/>
</dbReference>
<dbReference type="Pfam" id="PF13519">
    <property type="entry name" value="VWA_2"/>
    <property type="match status" value="1"/>
</dbReference>
<dbReference type="Pfam" id="PF07584">
    <property type="entry name" value="BatA"/>
    <property type="match status" value="1"/>
</dbReference>
<keyword evidence="1" id="KW-1133">Transmembrane helix</keyword>
<feature type="transmembrane region" description="Helical" evidence="1">
    <location>
        <begin position="6"/>
        <end position="24"/>
    </location>
</feature>
<evidence type="ECO:0000256" key="1">
    <source>
        <dbReference type="SAM" id="Phobius"/>
    </source>
</evidence>